<reference evidence="3 4" key="1">
    <citation type="submission" date="2019-12" db="EMBL/GenBank/DDBJ databases">
        <title>Sequence classification of anaerobic respiratory reductive dehalogenases: First we see many, then we see few.</title>
        <authorList>
            <person name="Molenda O."/>
            <person name="Puentes Jacome L.A."/>
            <person name="Cao X."/>
            <person name="Nesbo C.L."/>
            <person name="Tang S."/>
            <person name="Morson N."/>
            <person name="Patron J."/>
            <person name="Lomheim L."/>
            <person name="Wishart D.S."/>
            <person name="Edwards E.A."/>
        </authorList>
    </citation>
    <scope>NUCLEOTIDE SEQUENCE [LARGE SCALE GENOMIC DNA]</scope>
    <source>
        <strain evidence="3 4">12DCA</strain>
    </source>
</reference>
<evidence type="ECO:0000256" key="1">
    <source>
        <dbReference type="SAM" id="Phobius"/>
    </source>
</evidence>
<dbReference type="FunFam" id="3.30.70.270:FF:000001">
    <property type="entry name" value="Diguanylate cyclase domain protein"/>
    <property type="match status" value="1"/>
</dbReference>
<feature type="transmembrane region" description="Helical" evidence="1">
    <location>
        <begin position="145"/>
        <end position="163"/>
    </location>
</feature>
<feature type="domain" description="GGDEF" evidence="2">
    <location>
        <begin position="241"/>
        <end position="369"/>
    </location>
</feature>
<proteinExistence type="predicted"/>
<gene>
    <name evidence="3" type="ORF">GQ588_09690</name>
</gene>
<dbReference type="PROSITE" id="PS50887">
    <property type="entry name" value="GGDEF"/>
    <property type="match status" value="1"/>
</dbReference>
<keyword evidence="1" id="KW-1133">Transmembrane helix</keyword>
<dbReference type="Gene3D" id="3.30.70.270">
    <property type="match status" value="1"/>
</dbReference>
<dbReference type="NCBIfam" id="TIGR00254">
    <property type="entry name" value="GGDEF"/>
    <property type="match status" value="1"/>
</dbReference>
<dbReference type="Proteomes" id="UP000430508">
    <property type="component" value="Chromosome"/>
</dbReference>
<dbReference type="InterPro" id="IPR029787">
    <property type="entry name" value="Nucleotide_cyclase"/>
</dbReference>
<dbReference type="InterPro" id="IPR050469">
    <property type="entry name" value="Diguanylate_Cyclase"/>
</dbReference>
<dbReference type="SMART" id="SM00267">
    <property type="entry name" value="GGDEF"/>
    <property type="match status" value="1"/>
</dbReference>
<evidence type="ECO:0000313" key="4">
    <source>
        <dbReference type="Proteomes" id="UP000430508"/>
    </source>
</evidence>
<keyword evidence="1" id="KW-0472">Membrane</keyword>
<dbReference type="CDD" id="cd01949">
    <property type="entry name" value="GGDEF"/>
    <property type="match status" value="1"/>
</dbReference>
<dbReference type="RefSeq" id="WP_158208262.1">
    <property type="nucleotide sequence ID" value="NZ_CP046996.1"/>
</dbReference>
<dbReference type="Pfam" id="PF00990">
    <property type="entry name" value="GGDEF"/>
    <property type="match status" value="1"/>
</dbReference>
<dbReference type="PANTHER" id="PTHR45138">
    <property type="entry name" value="REGULATORY COMPONENTS OF SENSORY TRANSDUCTION SYSTEM"/>
    <property type="match status" value="1"/>
</dbReference>
<dbReference type="EMBL" id="CP046996">
    <property type="protein sequence ID" value="QHA00886.1"/>
    <property type="molecule type" value="Genomic_DNA"/>
</dbReference>
<dbReference type="InterPro" id="IPR000160">
    <property type="entry name" value="GGDEF_dom"/>
</dbReference>
<sequence>MKVNQTNTINRFGEFKDKKLEKEYEESELIVLFKYLRPIVLLLGILYFLFVIPDFFFVKNPKAFQLIFLVRAVYLILIGIFFFRMKFIKKYSTLCFWVTLYEVMASVVFIFVFYQYESPDFFIQAFGIIAIILAVCLVPNRWINMIMVSVFTAVTFFAASIYFLEQMDASDFPAVIFYILLVTALSSSASFRTHLFKRIHFLNGRDLIQLSIRDPLTGIYNRLKFDDELDKWISYAKRYPCDLSLMIFDIDYFKKINDCFGHLTGDKVLTEVTDLVRGMIRETDIFARWGGEEFVILLPNTHKSESVEITERIRKRISDYDFTSGHLTCSFGVDSWRKEEERDSFVQRVDTLLLNAKEMGKNNVQSDDVHLNKPTLLTE</sequence>
<dbReference type="AlphaFoldDB" id="A0A857DL80"/>
<organism evidence="3 4">
    <name type="scientific">Dehalobacter restrictus</name>
    <dbReference type="NCBI Taxonomy" id="55583"/>
    <lineage>
        <taxon>Bacteria</taxon>
        <taxon>Bacillati</taxon>
        <taxon>Bacillota</taxon>
        <taxon>Clostridia</taxon>
        <taxon>Eubacteriales</taxon>
        <taxon>Desulfitobacteriaceae</taxon>
        <taxon>Dehalobacter</taxon>
    </lineage>
</organism>
<feature type="transmembrane region" description="Helical" evidence="1">
    <location>
        <begin position="39"/>
        <end position="57"/>
    </location>
</feature>
<feature type="transmembrane region" description="Helical" evidence="1">
    <location>
        <begin position="121"/>
        <end position="138"/>
    </location>
</feature>
<feature type="transmembrane region" description="Helical" evidence="1">
    <location>
        <begin position="95"/>
        <end position="115"/>
    </location>
</feature>
<feature type="transmembrane region" description="Helical" evidence="1">
    <location>
        <begin position="63"/>
        <end position="83"/>
    </location>
</feature>
<accession>A0A857DL80</accession>
<evidence type="ECO:0000259" key="2">
    <source>
        <dbReference type="PROSITE" id="PS50887"/>
    </source>
</evidence>
<dbReference type="InterPro" id="IPR043128">
    <property type="entry name" value="Rev_trsase/Diguanyl_cyclase"/>
</dbReference>
<evidence type="ECO:0000313" key="3">
    <source>
        <dbReference type="EMBL" id="QHA00886.1"/>
    </source>
</evidence>
<keyword evidence="1" id="KW-0812">Transmembrane</keyword>
<feature type="transmembrane region" description="Helical" evidence="1">
    <location>
        <begin position="175"/>
        <end position="195"/>
    </location>
</feature>
<dbReference type="GO" id="GO:0052621">
    <property type="term" value="F:diguanylate cyclase activity"/>
    <property type="evidence" value="ECO:0007669"/>
    <property type="project" value="TreeGrafter"/>
</dbReference>
<dbReference type="PANTHER" id="PTHR45138:SF9">
    <property type="entry name" value="DIGUANYLATE CYCLASE DGCM-RELATED"/>
    <property type="match status" value="1"/>
</dbReference>
<name>A0A857DL80_9FIRM</name>
<dbReference type="SUPFAM" id="SSF55073">
    <property type="entry name" value="Nucleotide cyclase"/>
    <property type="match status" value="1"/>
</dbReference>
<protein>
    <submittedName>
        <fullName evidence="3">Diguanylate cyclase</fullName>
    </submittedName>
</protein>